<organism evidence="5 6">
    <name type="scientific">Mucilaginibacter limnophilus</name>
    <dbReference type="NCBI Taxonomy" id="1932778"/>
    <lineage>
        <taxon>Bacteria</taxon>
        <taxon>Pseudomonadati</taxon>
        <taxon>Bacteroidota</taxon>
        <taxon>Sphingobacteriia</taxon>
        <taxon>Sphingobacteriales</taxon>
        <taxon>Sphingobacteriaceae</taxon>
        <taxon>Mucilaginibacter</taxon>
    </lineage>
</organism>
<evidence type="ECO:0000256" key="3">
    <source>
        <dbReference type="ARBA" id="ARBA00023163"/>
    </source>
</evidence>
<feature type="domain" description="HTH araC/xylS-type" evidence="4">
    <location>
        <begin position="197"/>
        <end position="302"/>
    </location>
</feature>
<evidence type="ECO:0000256" key="1">
    <source>
        <dbReference type="ARBA" id="ARBA00023015"/>
    </source>
</evidence>
<dbReference type="OrthoDB" id="9816214at2"/>
<protein>
    <submittedName>
        <fullName evidence="5">AraC family transcriptional regulator</fullName>
    </submittedName>
</protein>
<keyword evidence="2" id="KW-0238">DNA-binding</keyword>
<dbReference type="PROSITE" id="PS01124">
    <property type="entry name" value="HTH_ARAC_FAMILY_2"/>
    <property type="match status" value="1"/>
</dbReference>
<accession>A0A3S2UL86</accession>
<proteinExistence type="predicted"/>
<gene>
    <name evidence="5" type="ORF">EOD41_10105</name>
</gene>
<dbReference type="GO" id="GO:0043565">
    <property type="term" value="F:sequence-specific DNA binding"/>
    <property type="evidence" value="ECO:0007669"/>
    <property type="project" value="InterPro"/>
</dbReference>
<dbReference type="PANTHER" id="PTHR43280:SF32">
    <property type="entry name" value="TRANSCRIPTIONAL REGULATORY PROTEIN"/>
    <property type="match status" value="1"/>
</dbReference>
<dbReference type="AlphaFoldDB" id="A0A3S2UL86"/>
<name>A0A3S2UL86_9SPHI</name>
<dbReference type="Gene3D" id="1.10.10.60">
    <property type="entry name" value="Homeodomain-like"/>
    <property type="match status" value="1"/>
</dbReference>
<dbReference type="InterPro" id="IPR018060">
    <property type="entry name" value="HTH_AraC"/>
</dbReference>
<dbReference type="EMBL" id="SACK01000003">
    <property type="protein sequence ID" value="RVU00974.1"/>
    <property type="molecule type" value="Genomic_DNA"/>
</dbReference>
<dbReference type="GO" id="GO:0003700">
    <property type="term" value="F:DNA-binding transcription factor activity"/>
    <property type="evidence" value="ECO:0007669"/>
    <property type="project" value="InterPro"/>
</dbReference>
<comment type="caution">
    <text evidence="5">The sequence shown here is derived from an EMBL/GenBank/DDBJ whole genome shotgun (WGS) entry which is preliminary data.</text>
</comment>
<dbReference type="SMART" id="SM00342">
    <property type="entry name" value="HTH_ARAC"/>
    <property type="match status" value="1"/>
</dbReference>
<evidence type="ECO:0000313" key="6">
    <source>
        <dbReference type="Proteomes" id="UP000282759"/>
    </source>
</evidence>
<keyword evidence="1" id="KW-0805">Transcription regulation</keyword>
<dbReference type="SUPFAM" id="SSF46689">
    <property type="entry name" value="Homeodomain-like"/>
    <property type="match status" value="1"/>
</dbReference>
<sequence length="304" mass="35646">MNRIGHIRTLSEFHRTRGLEPPAHPLISVIDYAKVDILPELRDRSWRFDFYFISLKRNLCGKIKYGQQTYDFDEGVMFFIGPGQVFRIDRKPDPLLERSGWMLLIHPDFFWNTALASGIKRYAYFDYAINEALFVSQKEEQILEAILEHISLEYHGNLDTYSQQIIISQIETLLNYCERFYNRQFLIRKKTSHHVLEKLEILLTKYFAQDDLIHKGLPTVAYLGEQLHLSPKYLSSLLRSVTGLSAQQHIHQQVIERAKLQLSKPELSIAEIAYRLGFGHPQSFSKFFKRETKSSPVAFRQSFN</sequence>
<keyword evidence="3" id="KW-0804">Transcription</keyword>
<dbReference type="PANTHER" id="PTHR43280">
    <property type="entry name" value="ARAC-FAMILY TRANSCRIPTIONAL REGULATOR"/>
    <property type="match status" value="1"/>
</dbReference>
<dbReference type="Proteomes" id="UP000282759">
    <property type="component" value="Unassembled WGS sequence"/>
</dbReference>
<keyword evidence="6" id="KW-1185">Reference proteome</keyword>
<evidence type="ECO:0000313" key="5">
    <source>
        <dbReference type="EMBL" id="RVU00974.1"/>
    </source>
</evidence>
<dbReference type="InterPro" id="IPR009057">
    <property type="entry name" value="Homeodomain-like_sf"/>
</dbReference>
<evidence type="ECO:0000259" key="4">
    <source>
        <dbReference type="PROSITE" id="PS01124"/>
    </source>
</evidence>
<evidence type="ECO:0000256" key="2">
    <source>
        <dbReference type="ARBA" id="ARBA00023125"/>
    </source>
</evidence>
<dbReference type="RefSeq" id="WP_127704689.1">
    <property type="nucleotide sequence ID" value="NZ_SACK01000003.1"/>
</dbReference>
<dbReference type="Pfam" id="PF12833">
    <property type="entry name" value="HTH_18"/>
    <property type="match status" value="1"/>
</dbReference>
<reference evidence="5 6" key="1">
    <citation type="submission" date="2019-01" db="EMBL/GenBank/DDBJ databases">
        <authorList>
            <person name="Chen W.-M."/>
        </authorList>
    </citation>
    <scope>NUCLEOTIDE SEQUENCE [LARGE SCALE GENOMIC DNA]</scope>
    <source>
        <strain evidence="5 6">YBJ-36</strain>
    </source>
</reference>